<organism evidence="1 2">
    <name type="scientific">Actinidia chinensis var. chinensis</name>
    <name type="common">Chinese soft-hair kiwi</name>
    <dbReference type="NCBI Taxonomy" id="1590841"/>
    <lineage>
        <taxon>Eukaryota</taxon>
        <taxon>Viridiplantae</taxon>
        <taxon>Streptophyta</taxon>
        <taxon>Embryophyta</taxon>
        <taxon>Tracheophyta</taxon>
        <taxon>Spermatophyta</taxon>
        <taxon>Magnoliopsida</taxon>
        <taxon>eudicotyledons</taxon>
        <taxon>Gunneridae</taxon>
        <taxon>Pentapetalae</taxon>
        <taxon>asterids</taxon>
        <taxon>Ericales</taxon>
        <taxon>Actinidiaceae</taxon>
        <taxon>Actinidia</taxon>
    </lineage>
</organism>
<dbReference type="AlphaFoldDB" id="A0A2R6QHJ1"/>
<sequence length="243" mass="26758">MGSLRGGNINSGRRGSFLLSSLSRLFHLALANSSATIYLSALLWRVDKVSGTFFERESNNGPRRSPSTMAITTTLSLGSSTSRTACLFDQSIHDYWRTRTCIDGINTGIEFPNLLSGGSILAFGRLVITMRRPRSPSDFPTLYFGDFVIDVVDLVLGEYFDRSENCCPNDGSGEIVEYPKRVLEEAVGLLALGLGRATNNRNCFFYLSTGPQQHLERPAQNGTKMISQGETAQNPSSMEIRPR</sequence>
<name>A0A2R6QHJ1_ACTCC</name>
<reference evidence="1 2" key="1">
    <citation type="submission" date="2017-07" db="EMBL/GenBank/DDBJ databases">
        <title>An improved, manually edited Actinidia chinensis var. chinensis (kiwifruit) genome highlights the challenges associated with draft genomes and gene prediction in plants.</title>
        <authorList>
            <person name="Pilkington S."/>
            <person name="Crowhurst R."/>
            <person name="Hilario E."/>
            <person name="Nardozza S."/>
            <person name="Fraser L."/>
            <person name="Peng Y."/>
            <person name="Gunaseelan K."/>
            <person name="Simpson R."/>
            <person name="Tahir J."/>
            <person name="Deroles S."/>
            <person name="Templeton K."/>
            <person name="Luo Z."/>
            <person name="Davy M."/>
            <person name="Cheng C."/>
            <person name="Mcneilage M."/>
            <person name="Scaglione D."/>
            <person name="Liu Y."/>
            <person name="Zhang Q."/>
            <person name="Datson P."/>
            <person name="De Silva N."/>
            <person name="Gardiner S."/>
            <person name="Bassett H."/>
            <person name="Chagne D."/>
            <person name="Mccallum J."/>
            <person name="Dzierzon H."/>
            <person name="Deng C."/>
            <person name="Wang Y.-Y."/>
            <person name="Barron N."/>
            <person name="Manako K."/>
            <person name="Bowen J."/>
            <person name="Foster T."/>
            <person name="Erridge Z."/>
            <person name="Tiffin H."/>
            <person name="Waite C."/>
            <person name="Davies K."/>
            <person name="Grierson E."/>
            <person name="Laing W."/>
            <person name="Kirk R."/>
            <person name="Chen X."/>
            <person name="Wood M."/>
            <person name="Montefiori M."/>
            <person name="Brummell D."/>
            <person name="Schwinn K."/>
            <person name="Catanach A."/>
            <person name="Fullerton C."/>
            <person name="Li D."/>
            <person name="Meiyalaghan S."/>
            <person name="Nieuwenhuizen N."/>
            <person name="Read N."/>
            <person name="Prakash R."/>
            <person name="Hunter D."/>
            <person name="Zhang H."/>
            <person name="Mckenzie M."/>
            <person name="Knabel M."/>
            <person name="Harris A."/>
            <person name="Allan A."/>
            <person name="Chen A."/>
            <person name="Janssen B."/>
            <person name="Plunkett B."/>
            <person name="Dwamena C."/>
            <person name="Voogd C."/>
            <person name="Leif D."/>
            <person name="Lafferty D."/>
            <person name="Souleyre E."/>
            <person name="Varkonyi-Gasic E."/>
            <person name="Gambi F."/>
            <person name="Hanley J."/>
            <person name="Yao J.-L."/>
            <person name="Cheung J."/>
            <person name="David K."/>
            <person name="Warren B."/>
            <person name="Marsh K."/>
            <person name="Snowden K."/>
            <person name="Lin-Wang K."/>
            <person name="Brian L."/>
            <person name="Martinez-Sanchez M."/>
            <person name="Wang M."/>
            <person name="Ileperuma N."/>
            <person name="Macnee N."/>
            <person name="Campin R."/>
            <person name="Mcatee P."/>
            <person name="Drummond R."/>
            <person name="Espley R."/>
            <person name="Ireland H."/>
            <person name="Wu R."/>
            <person name="Atkinson R."/>
            <person name="Karunairetnam S."/>
            <person name="Bulley S."/>
            <person name="Chunkath S."/>
            <person name="Hanley Z."/>
            <person name="Storey R."/>
            <person name="Thrimawithana A."/>
            <person name="Thomson S."/>
            <person name="David C."/>
            <person name="Testolin R."/>
        </authorList>
    </citation>
    <scope>NUCLEOTIDE SEQUENCE [LARGE SCALE GENOMIC DNA]</scope>
    <source>
        <strain evidence="2">cv. Red5</strain>
        <tissue evidence="1">Young leaf</tissue>
    </source>
</reference>
<keyword evidence="2" id="KW-1185">Reference proteome</keyword>
<dbReference type="InParanoid" id="A0A2R6QHJ1"/>
<evidence type="ECO:0000313" key="2">
    <source>
        <dbReference type="Proteomes" id="UP000241394"/>
    </source>
</evidence>
<dbReference type="EMBL" id="NKQK01000016">
    <property type="protein sequence ID" value="PSS08080.1"/>
    <property type="molecule type" value="Genomic_DNA"/>
</dbReference>
<gene>
    <name evidence="1" type="ORF">CEY00_Acc18444</name>
</gene>
<dbReference type="Gramene" id="PSS08080">
    <property type="protein sequence ID" value="PSS08080"/>
    <property type="gene ID" value="CEY00_Acc18444"/>
</dbReference>
<protein>
    <submittedName>
        <fullName evidence="1">Uncharacterized protein</fullName>
    </submittedName>
</protein>
<reference evidence="2" key="2">
    <citation type="journal article" date="2018" name="BMC Genomics">
        <title>A manually annotated Actinidia chinensis var. chinensis (kiwifruit) genome highlights the challenges associated with draft genomes and gene prediction in plants.</title>
        <authorList>
            <person name="Pilkington S.M."/>
            <person name="Crowhurst R."/>
            <person name="Hilario E."/>
            <person name="Nardozza S."/>
            <person name="Fraser L."/>
            <person name="Peng Y."/>
            <person name="Gunaseelan K."/>
            <person name="Simpson R."/>
            <person name="Tahir J."/>
            <person name="Deroles S.C."/>
            <person name="Templeton K."/>
            <person name="Luo Z."/>
            <person name="Davy M."/>
            <person name="Cheng C."/>
            <person name="McNeilage M."/>
            <person name="Scaglione D."/>
            <person name="Liu Y."/>
            <person name="Zhang Q."/>
            <person name="Datson P."/>
            <person name="De Silva N."/>
            <person name="Gardiner S.E."/>
            <person name="Bassett H."/>
            <person name="Chagne D."/>
            <person name="McCallum J."/>
            <person name="Dzierzon H."/>
            <person name="Deng C."/>
            <person name="Wang Y.Y."/>
            <person name="Barron L."/>
            <person name="Manako K."/>
            <person name="Bowen J."/>
            <person name="Foster T.M."/>
            <person name="Erridge Z.A."/>
            <person name="Tiffin H."/>
            <person name="Waite C.N."/>
            <person name="Davies K.M."/>
            <person name="Grierson E.P."/>
            <person name="Laing W.A."/>
            <person name="Kirk R."/>
            <person name="Chen X."/>
            <person name="Wood M."/>
            <person name="Montefiori M."/>
            <person name="Brummell D.A."/>
            <person name="Schwinn K.E."/>
            <person name="Catanach A."/>
            <person name="Fullerton C."/>
            <person name="Li D."/>
            <person name="Meiyalaghan S."/>
            <person name="Nieuwenhuizen N."/>
            <person name="Read N."/>
            <person name="Prakash R."/>
            <person name="Hunter D."/>
            <person name="Zhang H."/>
            <person name="McKenzie M."/>
            <person name="Knabel M."/>
            <person name="Harris A."/>
            <person name="Allan A.C."/>
            <person name="Gleave A."/>
            <person name="Chen A."/>
            <person name="Janssen B.J."/>
            <person name="Plunkett B."/>
            <person name="Ampomah-Dwamena C."/>
            <person name="Voogd C."/>
            <person name="Leif D."/>
            <person name="Lafferty D."/>
            <person name="Souleyre E.J.F."/>
            <person name="Varkonyi-Gasic E."/>
            <person name="Gambi F."/>
            <person name="Hanley J."/>
            <person name="Yao J.L."/>
            <person name="Cheung J."/>
            <person name="David K.M."/>
            <person name="Warren B."/>
            <person name="Marsh K."/>
            <person name="Snowden K.C."/>
            <person name="Lin-Wang K."/>
            <person name="Brian L."/>
            <person name="Martinez-Sanchez M."/>
            <person name="Wang M."/>
            <person name="Ileperuma N."/>
            <person name="Macnee N."/>
            <person name="Campin R."/>
            <person name="McAtee P."/>
            <person name="Drummond R.S.M."/>
            <person name="Espley R.V."/>
            <person name="Ireland H.S."/>
            <person name="Wu R."/>
            <person name="Atkinson R.G."/>
            <person name="Karunairetnam S."/>
            <person name="Bulley S."/>
            <person name="Chunkath S."/>
            <person name="Hanley Z."/>
            <person name="Storey R."/>
            <person name="Thrimawithana A.H."/>
            <person name="Thomson S."/>
            <person name="David C."/>
            <person name="Testolin R."/>
            <person name="Huang H."/>
            <person name="Hellens R.P."/>
            <person name="Schaffer R.J."/>
        </authorList>
    </citation>
    <scope>NUCLEOTIDE SEQUENCE [LARGE SCALE GENOMIC DNA]</scope>
    <source>
        <strain evidence="2">cv. Red5</strain>
    </source>
</reference>
<accession>A0A2R6QHJ1</accession>
<comment type="caution">
    <text evidence="1">The sequence shown here is derived from an EMBL/GenBank/DDBJ whole genome shotgun (WGS) entry which is preliminary data.</text>
</comment>
<dbReference type="OrthoDB" id="10654681at2759"/>
<evidence type="ECO:0000313" key="1">
    <source>
        <dbReference type="EMBL" id="PSS08080.1"/>
    </source>
</evidence>
<dbReference type="Proteomes" id="UP000241394">
    <property type="component" value="Chromosome LG16"/>
</dbReference>
<proteinExistence type="predicted"/>